<dbReference type="Pfam" id="PF00650">
    <property type="entry name" value="CRAL_TRIO"/>
    <property type="match status" value="1"/>
</dbReference>
<dbReference type="Proteomes" id="UP000790787">
    <property type="component" value="Chromosome 16"/>
</dbReference>
<keyword evidence="5" id="KW-0175">Coiled coil</keyword>
<evidence type="ECO:0000313" key="9">
    <source>
        <dbReference type="RefSeq" id="XP_016468174.1"/>
    </source>
</evidence>
<evidence type="ECO:0000256" key="5">
    <source>
        <dbReference type="ARBA" id="ARBA00023054"/>
    </source>
</evidence>
<dbReference type="PRINTS" id="PR00180">
    <property type="entry name" value="CRETINALDHBP"/>
</dbReference>
<dbReference type="GO" id="GO:0005886">
    <property type="term" value="C:plasma membrane"/>
    <property type="evidence" value="ECO:0007669"/>
    <property type="project" value="UniProtKB-SubCell"/>
</dbReference>
<dbReference type="GO" id="GO:0008526">
    <property type="term" value="F:phosphatidylinositol transfer activity"/>
    <property type="evidence" value="ECO:0000318"/>
    <property type="project" value="GO_Central"/>
</dbReference>
<dbReference type="OrthoDB" id="1434354at2759"/>
<dbReference type="InterPro" id="IPR011074">
    <property type="entry name" value="CRAL/TRIO_N_dom"/>
</dbReference>
<dbReference type="InterPro" id="IPR036865">
    <property type="entry name" value="CRAL-TRIO_dom_sf"/>
</dbReference>
<dbReference type="PROSITE" id="PS50191">
    <property type="entry name" value="CRAL_TRIO"/>
    <property type="match status" value="1"/>
</dbReference>
<dbReference type="Gene3D" id="1.10.8.20">
    <property type="entry name" value="N-terminal domain of phosphatidylinositol transfer protein sec14p"/>
    <property type="match status" value="1"/>
</dbReference>
<dbReference type="OMA" id="MIATHTH"/>
<name>A0A1S3ZV17_TOBAC</name>
<dbReference type="KEGG" id="nta:107790731"/>
<reference evidence="9" key="2">
    <citation type="submission" date="2025-08" db="UniProtKB">
        <authorList>
            <consortium name="RefSeq"/>
        </authorList>
    </citation>
    <scope>IDENTIFICATION</scope>
    <source>
        <tissue evidence="9">Leaf</tissue>
    </source>
</reference>
<dbReference type="Pfam" id="PF03765">
    <property type="entry name" value="CRAL_TRIO_N"/>
    <property type="match status" value="1"/>
</dbReference>
<keyword evidence="3" id="KW-0813">Transport</keyword>
<dbReference type="SMART" id="SM00516">
    <property type="entry name" value="SEC14"/>
    <property type="match status" value="1"/>
</dbReference>
<organism evidence="8 9">
    <name type="scientific">Nicotiana tabacum</name>
    <name type="common">Common tobacco</name>
    <dbReference type="NCBI Taxonomy" id="4097"/>
    <lineage>
        <taxon>Eukaryota</taxon>
        <taxon>Viridiplantae</taxon>
        <taxon>Streptophyta</taxon>
        <taxon>Embryophyta</taxon>
        <taxon>Tracheophyta</taxon>
        <taxon>Spermatophyta</taxon>
        <taxon>Magnoliopsida</taxon>
        <taxon>eudicotyledons</taxon>
        <taxon>Gunneridae</taxon>
        <taxon>Pentapetalae</taxon>
        <taxon>asterids</taxon>
        <taxon>lamiids</taxon>
        <taxon>Solanales</taxon>
        <taxon>Solanaceae</taxon>
        <taxon>Nicotianoideae</taxon>
        <taxon>Nicotianeae</taxon>
        <taxon>Nicotiana</taxon>
    </lineage>
</organism>
<dbReference type="GeneID" id="107790731"/>
<dbReference type="RefSeq" id="XP_016468174.1">
    <property type="nucleotide sequence ID" value="XM_016612688.2"/>
</dbReference>
<dbReference type="SUPFAM" id="SSF46938">
    <property type="entry name" value="CRAL/TRIO N-terminal domain"/>
    <property type="match status" value="1"/>
</dbReference>
<sequence>MSDIGEGSSFDDENYEDQLHSKICEGRKNELGILKTEEKKLPSDSGNSLEKIIRKQNDIEISFIKEQIWGTEELKFVNAFRQVLIKENLLPAMHDDNLKLLRFLKARKFDIEKAKCMWTNMLQWRRDFGTDTIIKDFDFHERDKVLQNYPQGYHGTDKEGRPVYIERLGLINVEKLLEVTTLDRYVKYHVQEFEKSTAFRFPACSVAAKRHIDRSVTILDVEGVSLRNFSKPVREVILRLQKIDNDFYPETLGEMFVINAGPGFRLIWNILKPFLDPETTSKIHVLGNNYKGKLLEIIDQRELPDFLGGSCTCGNDGGCLRSDKGPWRKLKISLMNCGEESECLEKTIATPDATRQLVGENQPEMVRCCDICY</sequence>
<protein>
    <submittedName>
        <fullName evidence="9">Phosphatidylinositol/phosphatidylcholine transfer protein SFH3</fullName>
    </submittedName>
</protein>
<dbReference type="GO" id="GO:0000139">
    <property type="term" value="C:Golgi membrane"/>
    <property type="evidence" value="ECO:0007669"/>
    <property type="project" value="UniProtKB-SubCell"/>
</dbReference>
<dbReference type="AlphaFoldDB" id="A0A1S3ZV17"/>
<dbReference type="InterPro" id="IPR036273">
    <property type="entry name" value="CRAL/TRIO_N_dom_sf"/>
</dbReference>
<dbReference type="InterPro" id="IPR051026">
    <property type="entry name" value="PI/PC_transfer"/>
</dbReference>
<comment type="similarity">
    <text evidence="6">Belongs to the SFH family.</text>
</comment>
<evidence type="ECO:0000256" key="4">
    <source>
        <dbReference type="ARBA" id="ARBA00023034"/>
    </source>
</evidence>
<dbReference type="SMR" id="A0A1S3ZV17"/>
<comment type="subcellular location">
    <subcellularLocation>
        <location evidence="1">Cell membrane</location>
        <topology evidence="1">Peripheral membrane protein</topology>
    </subcellularLocation>
    <subcellularLocation>
        <location evidence="2">Golgi apparatus membrane</location>
        <topology evidence="2">Peripheral membrane protein</topology>
    </subcellularLocation>
</comment>
<keyword evidence="3" id="KW-0653">Protein transport</keyword>
<evidence type="ECO:0000256" key="1">
    <source>
        <dbReference type="ARBA" id="ARBA00004202"/>
    </source>
</evidence>
<dbReference type="SMART" id="SM01100">
    <property type="entry name" value="CRAL_TRIO_N"/>
    <property type="match status" value="1"/>
</dbReference>
<proteinExistence type="inferred from homology"/>
<reference evidence="8" key="1">
    <citation type="journal article" date="2014" name="Nat. Commun.">
        <title>The tobacco genome sequence and its comparison with those of tomato and potato.</title>
        <authorList>
            <person name="Sierro N."/>
            <person name="Battey J.N."/>
            <person name="Ouadi S."/>
            <person name="Bakaher N."/>
            <person name="Bovet L."/>
            <person name="Willig A."/>
            <person name="Goepfert S."/>
            <person name="Peitsch M.C."/>
            <person name="Ivanov N.V."/>
        </authorList>
    </citation>
    <scope>NUCLEOTIDE SEQUENCE [LARGE SCALE GENOMIC DNA]</scope>
</reference>
<dbReference type="GO" id="GO:0015031">
    <property type="term" value="P:protein transport"/>
    <property type="evidence" value="ECO:0007669"/>
    <property type="project" value="UniProtKB-KW"/>
</dbReference>
<evidence type="ECO:0000259" key="7">
    <source>
        <dbReference type="PROSITE" id="PS50191"/>
    </source>
</evidence>
<evidence type="ECO:0000256" key="3">
    <source>
        <dbReference type="ARBA" id="ARBA00022927"/>
    </source>
</evidence>
<evidence type="ECO:0000256" key="6">
    <source>
        <dbReference type="ARBA" id="ARBA00038020"/>
    </source>
</evidence>
<dbReference type="Gene3D" id="3.40.525.10">
    <property type="entry name" value="CRAL-TRIO lipid binding domain"/>
    <property type="match status" value="1"/>
</dbReference>
<dbReference type="PANTHER" id="PTHR45657:SF26">
    <property type="entry name" value="PHOSPHATIDYLINOSITOL_PHOSPHATIDYLCHOLINE TRANSFER PROTEIN SFH3-LIKE"/>
    <property type="match status" value="1"/>
</dbReference>
<gene>
    <name evidence="9" type="primary">LOC107790731</name>
</gene>
<dbReference type="PaxDb" id="4097-A0A1S3ZV17"/>
<dbReference type="InterPro" id="IPR001251">
    <property type="entry name" value="CRAL-TRIO_dom"/>
</dbReference>
<keyword evidence="8" id="KW-1185">Reference proteome</keyword>
<accession>A0A1S3ZV17</accession>
<dbReference type="CDD" id="cd00170">
    <property type="entry name" value="SEC14"/>
    <property type="match status" value="1"/>
</dbReference>
<evidence type="ECO:0000313" key="8">
    <source>
        <dbReference type="Proteomes" id="UP000790787"/>
    </source>
</evidence>
<dbReference type="SUPFAM" id="SSF52087">
    <property type="entry name" value="CRAL/TRIO domain"/>
    <property type="match status" value="1"/>
</dbReference>
<evidence type="ECO:0000256" key="2">
    <source>
        <dbReference type="ARBA" id="ARBA00004395"/>
    </source>
</evidence>
<dbReference type="FunFam" id="3.40.525.10:FF:000011">
    <property type="entry name" value="SEC14 cytosolic factor"/>
    <property type="match status" value="1"/>
</dbReference>
<feature type="domain" description="CRAL-TRIO" evidence="7">
    <location>
        <begin position="141"/>
        <end position="315"/>
    </location>
</feature>
<dbReference type="GO" id="GO:0006892">
    <property type="term" value="P:post-Golgi vesicle-mediated transport"/>
    <property type="evidence" value="ECO:0000318"/>
    <property type="project" value="GO_Central"/>
</dbReference>
<dbReference type="RefSeq" id="XP_016468174.1">
    <property type="nucleotide sequence ID" value="XM_016612688.1"/>
</dbReference>
<keyword evidence="4" id="KW-0333">Golgi apparatus</keyword>
<dbReference type="PANTHER" id="PTHR45657">
    <property type="entry name" value="CRAL-TRIO DOMAIN-CONTAINING PROTEIN YKL091C-RELATED"/>
    <property type="match status" value="1"/>
</dbReference>